<reference evidence="2 3" key="1">
    <citation type="journal article" date="2023" name="Commun. Biol.">
        <title>Genome analysis of Parmales, the sister group of diatoms, reveals the evolutionary specialization of diatoms from phago-mixotrophs to photoautotrophs.</title>
        <authorList>
            <person name="Ban H."/>
            <person name="Sato S."/>
            <person name="Yoshikawa S."/>
            <person name="Yamada K."/>
            <person name="Nakamura Y."/>
            <person name="Ichinomiya M."/>
            <person name="Sato N."/>
            <person name="Blanc-Mathieu R."/>
            <person name="Endo H."/>
            <person name="Kuwata A."/>
            <person name="Ogata H."/>
        </authorList>
    </citation>
    <scope>NUCLEOTIDE SEQUENCE [LARGE SCALE GENOMIC DNA]</scope>
</reference>
<dbReference type="InterPro" id="IPR000719">
    <property type="entry name" value="Prot_kinase_dom"/>
</dbReference>
<dbReference type="InterPro" id="IPR052402">
    <property type="entry name" value="ADCK_kinase"/>
</dbReference>
<organism evidence="2 3">
    <name type="scientific">Tetraparma gracilis</name>
    <dbReference type="NCBI Taxonomy" id="2962635"/>
    <lineage>
        <taxon>Eukaryota</taxon>
        <taxon>Sar</taxon>
        <taxon>Stramenopiles</taxon>
        <taxon>Ochrophyta</taxon>
        <taxon>Bolidophyceae</taxon>
        <taxon>Parmales</taxon>
        <taxon>Triparmaceae</taxon>
        <taxon>Tetraparma</taxon>
    </lineage>
</organism>
<sequence>MLRHCSSRSLTLPRPRVRILAKQRALLSCPLSTLPPHLLIPFLPPLPSIPAPPEIPAVLSTSPNQASRPSIKERLTRLLGYLVRGVRMLARAASVGAIASPFLLSYPLTYASPAFYAHWLDAACSAVELTGAAFIKGCQWASSRPDIFGKQFTEAFSRLQDKTKPHSFKVTEQVLSEYLGGDWREVIKLDPNVIGSGCIGQVYKGEMMVDGESKVVAVKILHPGVERGIDVDMDIMRFFAAILELNPDNKWLSPRGMVEEFALMLSEQLDLRIEAENLNQFRANFSYDPDVGFPEPYRAHRGLLVEEFVDGQSLEEFLAEHAADKELRERLCDKGIAVVCNMIFRDNFVHGDVHPGNIMFERATGSKTTRLILLDAGIARRYRRHDYDVITDFLAHIIRAEGRKGADALIDDSIATSGYVPSGEDLEKFRGYFEHIVWQARSDASFFDQIGNYVAGICDVASKHKVMLNPGFVSIALSIRVMEGVALALHENALIWKIAQAIILREKASDAMEEAGVGEVIEDVKRKVNDLYRDVVGGPDGIFKEEGGTKMKKKFVE</sequence>
<protein>
    <recommendedName>
        <fullName evidence="1">Protein kinase domain-containing protein</fullName>
    </recommendedName>
</protein>
<dbReference type="Gene3D" id="1.10.510.10">
    <property type="entry name" value="Transferase(Phosphotransferase) domain 1"/>
    <property type="match status" value="1"/>
</dbReference>
<dbReference type="Proteomes" id="UP001165060">
    <property type="component" value="Unassembled WGS sequence"/>
</dbReference>
<keyword evidence="3" id="KW-1185">Reference proteome</keyword>
<proteinExistence type="predicted"/>
<evidence type="ECO:0000313" key="2">
    <source>
        <dbReference type="EMBL" id="GMI37402.1"/>
    </source>
</evidence>
<dbReference type="SUPFAM" id="SSF56112">
    <property type="entry name" value="Protein kinase-like (PK-like)"/>
    <property type="match status" value="1"/>
</dbReference>
<evidence type="ECO:0000259" key="1">
    <source>
        <dbReference type="PROSITE" id="PS50011"/>
    </source>
</evidence>
<dbReference type="EMBL" id="BRYB01000775">
    <property type="protein sequence ID" value="GMI37402.1"/>
    <property type="molecule type" value="Genomic_DNA"/>
</dbReference>
<dbReference type="PROSITE" id="PS50011">
    <property type="entry name" value="PROTEIN_KINASE_DOM"/>
    <property type="match status" value="1"/>
</dbReference>
<dbReference type="PANTHER" id="PTHR45890:SF1">
    <property type="entry name" value="AARF DOMAIN CONTAINING KINASE 2"/>
    <property type="match status" value="1"/>
</dbReference>
<accession>A0ABQ6N0L0</accession>
<evidence type="ECO:0000313" key="3">
    <source>
        <dbReference type="Proteomes" id="UP001165060"/>
    </source>
</evidence>
<dbReference type="InterPro" id="IPR011009">
    <property type="entry name" value="Kinase-like_dom_sf"/>
</dbReference>
<dbReference type="PANTHER" id="PTHR45890">
    <property type="entry name" value="AARF DOMAIN CONTAINING KINASE 2 (PREDICTED)"/>
    <property type="match status" value="1"/>
</dbReference>
<dbReference type="Pfam" id="PF03109">
    <property type="entry name" value="ABC1"/>
    <property type="match status" value="1"/>
</dbReference>
<comment type="caution">
    <text evidence="2">The sequence shown here is derived from an EMBL/GenBank/DDBJ whole genome shotgun (WGS) entry which is preliminary data.</text>
</comment>
<feature type="domain" description="Protein kinase" evidence="1">
    <location>
        <begin position="188"/>
        <end position="557"/>
    </location>
</feature>
<name>A0ABQ6N0L0_9STRA</name>
<dbReference type="InterPro" id="IPR004147">
    <property type="entry name" value="ABC1_dom"/>
</dbReference>
<gene>
    <name evidence="2" type="ORF">TeGR_g11075</name>
</gene>